<protein>
    <submittedName>
        <fullName evidence="2">Hypothetical membrane protein</fullName>
    </submittedName>
</protein>
<name>C1A4R7_GEMAT</name>
<dbReference type="eggNOG" id="COG1196">
    <property type="taxonomic scope" value="Bacteria"/>
</dbReference>
<dbReference type="EMBL" id="AP009153">
    <property type="protein sequence ID" value="BAH37227.1"/>
    <property type="molecule type" value="Genomic_DNA"/>
</dbReference>
<dbReference type="Proteomes" id="UP000002209">
    <property type="component" value="Chromosome"/>
</dbReference>
<feature type="transmembrane region" description="Helical" evidence="1">
    <location>
        <begin position="191"/>
        <end position="214"/>
    </location>
</feature>
<keyword evidence="3" id="KW-1185">Reference proteome</keyword>
<dbReference type="OrthoDB" id="7524818at2"/>
<sequence>MIEFMLPFLQAVSGTGRPIGEFLAGIPVEIQFFCYLIAVVLVASSAYGIIGARRVHAAAMAVKGALQQLGPLDDDTRLLGRSLGSIDGWRAAASRLAPAHHPLAEEIERELVTSLDVDGRRRFRLRNREGGLWTLERLTERYVNLDYLDAVPGILTAIGLIGTFLAIALGLSGLRSENNVVIGVDALLGSLGGKFVSSIAALLAALVFQLLDLWGLRLAYKKTHQSLIDAVADGFPGLSPTQQITDLLESAHRQEQALSNISSDVVNRFSDVFASNLLPDLGALLAKSVQTEMGPVLQQVATGISALEDGIRRLESGKQESIGAELRSLTENLETSIRRALEQMGAQFRDSLSGNTNDEFKRAAEAMQGSASVLSGMNNSFADMQASMQRMFEEAEKRGSEAFAEGEGRTRALNDLVERLVAQLGDSASANANQVQQLLVEAVSNMGGKLAEVTGELERRTLEANEQNQRTSEALLHKVTGAAERTTSETERLLAVIGERAGDFVAAADQLAELRAAVQSVLAETGQRVREMQGAADSFRSVATEAGAMTRTLREAQASHLKAAETVSGLVHRTGEVVERQAVVVQLSQDTYSEAARVLSGLDEQLASALQTISTHMQDYNRQVEKNFQIIMNSVNSKMPELFERLGGLLQQVTDSVEELGDVLKRQNR</sequence>
<evidence type="ECO:0000313" key="3">
    <source>
        <dbReference type="Proteomes" id="UP000002209"/>
    </source>
</evidence>
<evidence type="ECO:0000313" key="2">
    <source>
        <dbReference type="EMBL" id="BAH37227.1"/>
    </source>
</evidence>
<feature type="transmembrane region" description="Helical" evidence="1">
    <location>
        <begin position="30"/>
        <end position="50"/>
    </location>
</feature>
<organism evidence="2 3">
    <name type="scientific">Gemmatimonas aurantiaca (strain DSM 14586 / JCM 11422 / NBRC 100505 / T-27)</name>
    <dbReference type="NCBI Taxonomy" id="379066"/>
    <lineage>
        <taxon>Bacteria</taxon>
        <taxon>Pseudomonadati</taxon>
        <taxon>Gemmatimonadota</taxon>
        <taxon>Gemmatimonadia</taxon>
        <taxon>Gemmatimonadales</taxon>
        <taxon>Gemmatimonadaceae</taxon>
        <taxon>Gemmatimonas</taxon>
    </lineage>
</organism>
<keyword evidence="1" id="KW-0472">Membrane</keyword>
<dbReference type="HOGENOM" id="CLU_410369_0_0_0"/>
<dbReference type="STRING" id="379066.GAU_0185"/>
<keyword evidence="1" id="KW-1133">Transmembrane helix</keyword>
<proteinExistence type="predicted"/>
<feature type="transmembrane region" description="Helical" evidence="1">
    <location>
        <begin position="147"/>
        <end position="171"/>
    </location>
</feature>
<keyword evidence="1" id="KW-0812">Transmembrane</keyword>
<dbReference type="RefSeq" id="WP_012681675.1">
    <property type="nucleotide sequence ID" value="NC_012489.1"/>
</dbReference>
<dbReference type="AlphaFoldDB" id="C1A4R7"/>
<reference evidence="3" key="1">
    <citation type="submission" date="2006-03" db="EMBL/GenBank/DDBJ databases">
        <title>Complete genome sequence of Gemmatimonas aurantiaca T-27 that represents a novel phylum Gemmatimonadetes.</title>
        <authorList>
            <person name="Takasaki K."/>
            <person name="Ichikawa N."/>
            <person name="Miura H."/>
            <person name="Matsushita S."/>
            <person name="Watanabe Y."/>
            <person name="Oguchi A."/>
            <person name="Ankai A."/>
            <person name="Yashiro I."/>
            <person name="Takahashi M."/>
            <person name="Terui Y."/>
            <person name="Fukui S."/>
            <person name="Yokoyama H."/>
            <person name="Tanikawa S."/>
            <person name="Hanada S."/>
            <person name="Kamagata Y."/>
            <person name="Fujita N."/>
        </authorList>
    </citation>
    <scope>NUCLEOTIDE SEQUENCE [LARGE SCALE GENOMIC DNA]</scope>
    <source>
        <strain evidence="3">T-27 / DSM 14586 / JCM 11422 / NBRC 100505</strain>
    </source>
</reference>
<evidence type="ECO:0000256" key="1">
    <source>
        <dbReference type="SAM" id="Phobius"/>
    </source>
</evidence>
<gene>
    <name evidence="2" type="ordered locus">GAU_0185</name>
</gene>
<accession>C1A4R7</accession>
<dbReference type="KEGG" id="gau:GAU_0185"/>